<evidence type="ECO:0000256" key="1">
    <source>
        <dbReference type="ARBA" id="ARBA00022723"/>
    </source>
</evidence>
<dbReference type="RefSeq" id="WP_184433399.1">
    <property type="nucleotide sequence ID" value="NZ_JACIGI010000009.1"/>
</dbReference>
<keyword evidence="3" id="KW-0408">Iron</keyword>
<evidence type="ECO:0000313" key="7">
    <source>
        <dbReference type="Proteomes" id="UP000555728"/>
    </source>
</evidence>
<dbReference type="Pfam" id="PF00149">
    <property type="entry name" value="Metallophos"/>
    <property type="match status" value="1"/>
</dbReference>
<comment type="similarity">
    <text evidence="4">Belongs to the cyclic nucleotide phosphodiesterase class-III family.</text>
</comment>
<keyword evidence="2" id="KW-0378">Hydrolase</keyword>
<dbReference type="GO" id="GO:0046872">
    <property type="term" value="F:metal ion binding"/>
    <property type="evidence" value="ECO:0007669"/>
    <property type="project" value="UniProtKB-KW"/>
</dbReference>
<dbReference type="PANTHER" id="PTHR42988">
    <property type="entry name" value="PHOSPHOHYDROLASE"/>
    <property type="match status" value="1"/>
</dbReference>
<dbReference type="Proteomes" id="UP000555728">
    <property type="component" value="Unassembled WGS sequence"/>
</dbReference>
<reference evidence="6 7" key="1">
    <citation type="submission" date="2020-08" db="EMBL/GenBank/DDBJ databases">
        <title>Genome sequencing of Purple Non-Sulfur Bacteria from various extreme environments.</title>
        <authorList>
            <person name="Mayer M."/>
        </authorList>
    </citation>
    <scope>NUCLEOTIDE SEQUENCE [LARGE SCALE GENOMIC DNA]</scope>
    <source>
        <strain evidence="6 7">JA135</strain>
    </source>
</reference>
<gene>
    <name evidence="6" type="ORF">GGD88_001435</name>
</gene>
<dbReference type="EMBL" id="JACIGI010000009">
    <property type="protein sequence ID" value="MBB4285715.1"/>
    <property type="molecule type" value="Genomic_DNA"/>
</dbReference>
<keyword evidence="7" id="KW-1185">Reference proteome</keyword>
<evidence type="ECO:0000259" key="5">
    <source>
        <dbReference type="Pfam" id="PF00149"/>
    </source>
</evidence>
<dbReference type="Gene3D" id="3.60.21.10">
    <property type="match status" value="1"/>
</dbReference>
<dbReference type="AlphaFoldDB" id="A0A7W6RZQ9"/>
<evidence type="ECO:0000256" key="3">
    <source>
        <dbReference type="ARBA" id="ARBA00023004"/>
    </source>
</evidence>
<protein>
    <submittedName>
        <fullName evidence="6">3',5'-cyclic AMP phosphodiesterase CpdA</fullName>
    </submittedName>
</protein>
<evidence type="ECO:0000256" key="2">
    <source>
        <dbReference type="ARBA" id="ARBA00022801"/>
    </source>
</evidence>
<evidence type="ECO:0000313" key="6">
    <source>
        <dbReference type="EMBL" id="MBB4285715.1"/>
    </source>
</evidence>
<dbReference type="PANTHER" id="PTHR42988:SF2">
    <property type="entry name" value="CYCLIC NUCLEOTIDE PHOSPHODIESTERASE CBUA0032-RELATED"/>
    <property type="match status" value="1"/>
</dbReference>
<evidence type="ECO:0000256" key="4">
    <source>
        <dbReference type="ARBA" id="ARBA00025742"/>
    </source>
</evidence>
<dbReference type="SUPFAM" id="SSF56300">
    <property type="entry name" value="Metallo-dependent phosphatases"/>
    <property type="match status" value="1"/>
</dbReference>
<keyword evidence="1" id="KW-0479">Metal-binding</keyword>
<sequence length="288" mass="31498">MRTLAHVSDLHFGRLDPAVVAALEADLAAQAPDLVVVSGDLTQRGRHHEFLEARAFLDRLERPLLVVPGNHDVPAYNLVSRFLWPYRRFTRHIAADLFPLVADAEMAVLGLNTARRALGHWNWALGSLNVRQLDRAARELATHGAGRIRVIVTHHPAVPPTEHRHGPLLFHAERALAAFADSRVDLMLSGHLHRSHATLVTAPAIGGTGAPAWPMILAGAGSATSTRLRDEANGYTVVRLQARPPRLWVETRGWDGAGFETRGVQVFDRQDGHWSAAPGESVDALASR</sequence>
<dbReference type="InterPro" id="IPR004843">
    <property type="entry name" value="Calcineurin-like_PHP"/>
</dbReference>
<dbReference type="InterPro" id="IPR029052">
    <property type="entry name" value="Metallo-depent_PP-like"/>
</dbReference>
<organism evidence="6 7">
    <name type="scientific">Roseospira goensis</name>
    <dbReference type="NCBI Taxonomy" id="391922"/>
    <lineage>
        <taxon>Bacteria</taxon>
        <taxon>Pseudomonadati</taxon>
        <taxon>Pseudomonadota</taxon>
        <taxon>Alphaproteobacteria</taxon>
        <taxon>Rhodospirillales</taxon>
        <taxon>Rhodospirillaceae</taxon>
        <taxon>Roseospira</taxon>
    </lineage>
</organism>
<feature type="domain" description="Calcineurin-like phosphoesterase" evidence="5">
    <location>
        <begin position="3"/>
        <end position="194"/>
    </location>
</feature>
<comment type="caution">
    <text evidence="6">The sequence shown here is derived from an EMBL/GenBank/DDBJ whole genome shotgun (WGS) entry which is preliminary data.</text>
</comment>
<proteinExistence type="inferred from homology"/>
<name>A0A7W6RZQ9_9PROT</name>
<accession>A0A7W6RZQ9</accession>
<dbReference type="CDD" id="cd07400">
    <property type="entry name" value="MPP_1"/>
    <property type="match status" value="1"/>
</dbReference>
<dbReference type="GO" id="GO:0016787">
    <property type="term" value="F:hydrolase activity"/>
    <property type="evidence" value="ECO:0007669"/>
    <property type="project" value="UniProtKB-KW"/>
</dbReference>
<dbReference type="InterPro" id="IPR050884">
    <property type="entry name" value="CNP_phosphodiesterase-III"/>
</dbReference>